<keyword evidence="6" id="KW-0067">ATP-binding</keyword>
<dbReference type="InterPro" id="IPR005467">
    <property type="entry name" value="His_kinase_dom"/>
</dbReference>
<keyword evidence="4" id="KW-0547">Nucleotide-binding</keyword>
<keyword evidence="3" id="KW-0808">Transferase</keyword>
<dbReference type="PROSITE" id="PS50109">
    <property type="entry name" value="HIS_KIN"/>
    <property type="match status" value="1"/>
</dbReference>
<dbReference type="InterPro" id="IPR035965">
    <property type="entry name" value="PAS-like_dom_sf"/>
</dbReference>
<dbReference type="Gene3D" id="3.30.565.10">
    <property type="entry name" value="Histidine kinase-like ATPase, C-terminal domain"/>
    <property type="match status" value="1"/>
</dbReference>
<dbReference type="SUPFAM" id="SSF55781">
    <property type="entry name" value="GAF domain-like"/>
    <property type="match status" value="2"/>
</dbReference>
<dbReference type="Pfam" id="PF13185">
    <property type="entry name" value="GAF_2"/>
    <property type="match status" value="1"/>
</dbReference>
<dbReference type="GO" id="GO:0000156">
    <property type="term" value="F:phosphorelay response regulator activity"/>
    <property type="evidence" value="ECO:0007669"/>
    <property type="project" value="TreeGrafter"/>
</dbReference>
<organism evidence="9 10">
    <name type="scientific">Halonotius pteroides</name>
    <dbReference type="NCBI Taxonomy" id="268735"/>
    <lineage>
        <taxon>Archaea</taxon>
        <taxon>Methanobacteriati</taxon>
        <taxon>Methanobacteriota</taxon>
        <taxon>Stenosarchaea group</taxon>
        <taxon>Halobacteria</taxon>
        <taxon>Halobacteriales</taxon>
        <taxon>Haloferacaceae</taxon>
        <taxon>Halonotius</taxon>
    </lineage>
</organism>
<dbReference type="CDD" id="cd00082">
    <property type="entry name" value="HisKA"/>
    <property type="match status" value="1"/>
</dbReference>
<evidence type="ECO:0000256" key="1">
    <source>
        <dbReference type="ARBA" id="ARBA00000085"/>
    </source>
</evidence>
<dbReference type="InterPro" id="IPR036890">
    <property type="entry name" value="HATPase_C_sf"/>
</dbReference>
<sequence length="788" mass="86608">MSDRQQQIQILYEISLSIEPRETLVETATEALSVYLQKLNCSVGGVYQATDDGYDLLARRPASGERDELFVAGAQRLHQCADGNHSVENQFPISGSVAQTGEYYLFELPGFGMLLLAQRGNGLDQSIISSLAPLNEKLATSCKTIDSQNKLREERNRFQAVFSAIQEPVANLTITDDGATVHRANESFVNTFGSPAEHQTGRFEPVQTAGEDSNLADKLISGEPIVKEVRRETVHGTGDFLLRAIPVSTGEATEYFLMYIDITSKKNRQRELESFYQEVTALFECEDRASVCKQTVNTAAKVVDQAVAEIHVYDRAADELIPIATSGETINFESSSTTLWKTYTRERMQAIERAEANQTSDITDGMAFPITDHGVLVVGRKKAGSLTEAGRQFIELLATLSAVANNRARRTDNLAKIQQLTETAVTSESRNDMVDPILRQLPDSLNFPLTGIWEYNSARDQLDPIGQTDAAERIIGTAPSFAEGEGIAWEAFQTGETIVVNDVNTHPEVYNKSSPINSEVIAPLGDFGLLVAGSVRSQEFTDIDHDIITTLASSLETATQLVDNRNEIDLLDQVIGRVLRHNIRNDLTVIKGYAQALADDADKTSQFVDNILTKCESLERTANTARTMRDVVKTRNEAKIIDLETAVTDAVERLRTRSPQTEISLNLSTTADVVGHPKLSDAIYHMVSNSLEHAVNDPRTGADCIRVRTTTVDDGVLLEVSDDGPGIPQEELDVLTKHEETALEHGSGVGLWLIERITQYSDASIEFDTESGTTIQLCLNSVQESNGM</sequence>
<dbReference type="InterPro" id="IPR003661">
    <property type="entry name" value="HisK_dim/P_dom"/>
</dbReference>
<name>A0A3A6Q448_9EURY</name>
<evidence type="ECO:0000256" key="3">
    <source>
        <dbReference type="ARBA" id="ARBA00022679"/>
    </source>
</evidence>
<dbReference type="Pfam" id="PF02518">
    <property type="entry name" value="HATPase_c"/>
    <property type="match status" value="1"/>
</dbReference>
<keyword evidence="7" id="KW-0902">Two-component regulatory system</keyword>
<dbReference type="Proteomes" id="UP000281564">
    <property type="component" value="Unassembled WGS sequence"/>
</dbReference>
<dbReference type="Gene3D" id="3.30.450.20">
    <property type="entry name" value="PAS domain"/>
    <property type="match status" value="1"/>
</dbReference>
<dbReference type="EC" id="2.7.13.3" evidence="2"/>
<proteinExistence type="predicted"/>
<dbReference type="EMBL" id="QMDW01000004">
    <property type="protein sequence ID" value="RJX50841.1"/>
    <property type="molecule type" value="Genomic_DNA"/>
</dbReference>
<gene>
    <name evidence="9" type="ORF">DP106_04405</name>
</gene>
<dbReference type="PANTHER" id="PTHR42878">
    <property type="entry name" value="TWO-COMPONENT HISTIDINE KINASE"/>
    <property type="match status" value="1"/>
</dbReference>
<dbReference type="Gene3D" id="3.30.450.40">
    <property type="match status" value="2"/>
</dbReference>
<dbReference type="InterPro" id="IPR003018">
    <property type="entry name" value="GAF"/>
</dbReference>
<reference evidence="9 10" key="1">
    <citation type="submission" date="2018-06" db="EMBL/GenBank/DDBJ databases">
        <title>Halonotius sp. F13-13 a new haloarchaeeon isolated from a solar saltern from Isla Cristina, Huelva, Spain.</title>
        <authorList>
            <person name="Duran-Viseras A."/>
            <person name="Sanchez-Porro C."/>
            <person name="Ventosa A."/>
        </authorList>
    </citation>
    <scope>NUCLEOTIDE SEQUENCE [LARGE SCALE GENOMIC DNA]</scope>
    <source>
        <strain evidence="9 10">CECT 7525</strain>
    </source>
</reference>
<dbReference type="Pfam" id="PF00512">
    <property type="entry name" value="HisKA"/>
    <property type="match status" value="1"/>
</dbReference>
<dbReference type="CDD" id="cd00075">
    <property type="entry name" value="HATPase"/>
    <property type="match status" value="1"/>
</dbReference>
<dbReference type="GO" id="GO:0030295">
    <property type="term" value="F:protein kinase activator activity"/>
    <property type="evidence" value="ECO:0007669"/>
    <property type="project" value="TreeGrafter"/>
</dbReference>
<evidence type="ECO:0000256" key="2">
    <source>
        <dbReference type="ARBA" id="ARBA00012438"/>
    </source>
</evidence>
<dbReference type="GO" id="GO:0007234">
    <property type="term" value="P:osmosensory signaling via phosphorelay pathway"/>
    <property type="evidence" value="ECO:0007669"/>
    <property type="project" value="TreeGrafter"/>
</dbReference>
<dbReference type="OrthoDB" id="200505at2157"/>
<comment type="catalytic activity">
    <reaction evidence="1">
        <text>ATP + protein L-histidine = ADP + protein N-phospho-L-histidine.</text>
        <dbReference type="EC" id="2.7.13.3"/>
    </reaction>
</comment>
<accession>A0A3A6Q448</accession>
<dbReference type="PANTHER" id="PTHR42878:SF7">
    <property type="entry name" value="SENSOR HISTIDINE KINASE GLRK"/>
    <property type="match status" value="1"/>
</dbReference>
<keyword evidence="5" id="KW-0418">Kinase</keyword>
<feature type="domain" description="Histidine kinase" evidence="8">
    <location>
        <begin position="578"/>
        <end position="783"/>
    </location>
</feature>
<evidence type="ECO:0000256" key="6">
    <source>
        <dbReference type="ARBA" id="ARBA00022840"/>
    </source>
</evidence>
<dbReference type="InterPro" id="IPR003594">
    <property type="entry name" value="HATPase_dom"/>
</dbReference>
<dbReference type="RefSeq" id="WP_120083657.1">
    <property type="nucleotide sequence ID" value="NZ_QMDW01000004.1"/>
</dbReference>
<dbReference type="SUPFAM" id="SSF55874">
    <property type="entry name" value="ATPase domain of HSP90 chaperone/DNA topoisomerase II/histidine kinase"/>
    <property type="match status" value="1"/>
</dbReference>
<comment type="caution">
    <text evidence="9">The sequence shown here is derived from an EMBL/GenBank/DDBJ whole genome shotgun (WGS) entry which is preliminary data.</text>
</comment>
<evidence type="ECO:0000256" key="5">
    <source>
        <dbReference type="ARBA" id="ARBA00022777"/>
    </source>
</evidence>
<evidence type="ECO:0000313" key="10">
    <source>
        <dbReference type="Proteomes" id="UP000281564"/>
    </source>
</evidence>
<evidence type="ECO:0000259" key="8">
    <source>
        <dbReference type="PROSITE" id="PS50109"/>
    </source>
</evidence>
<dbReference type="SUPFAM" id="SSF55785">
    <property type="entry name" value="PYP-like sensor domain (PAS domain)"/>
    <property type="match status" value="1"/>
</dbReference>
<keyword evidence="10" id="KW-1185">Reference proteome</keyword>
<evidence type="ECO:0000256" key="7">
    <source>
        <dbReference type="ARBA" id="ARBA00023012"/>
    </source>
</evidence>
<evidence type="ECO:0000256" key="4">
    <source>
        <dbReference type="ARBA" id="ARBA00022741"/>
    </source>
</evidence>
<protein>
    <recommendedName>
        <fullName evidence="2">histidine kinase</fullName>
        <ecNumber evidence="2">2.7.13.3</ecNumber>
    </recommendedName>
</protein>
<dbReference type="GO" id="GO:0000155">
    <property type="term" value="F:phosphorelay sensor kinase activity"/>
    <property type="evidence" value="ECO:0007669"/>
    <property type="project" value="InterPro"/>
</dbReference>
<dbReference type="SMART" id="SM00387">
    <property type="entry name" value="HATPase_c"/>
    <property type="match status" value="1"/>
</dbReference>
<dbReference type="InterPro" id="IPR029016">
    <property type="entry name" value="GAF-like_dom_sf"/>
</dbReference>
<evidence type="ECO:0000313" key="9">
    <source>
        <dbReference type="EMBL" id="RJX50841.1"/>
    </source>
</evidence>
<dbReference type="InterPro" id="IPR050351">
    <property type="entry name" value="BphY/WalK/GraS-like"/>
</dbReference>
<dbReference type="AlphaFoldDB" id="A0A3A6Q448"/>
<dbReference type="GO" id="GO:0005524">
    <property type="term" value="F:ATP binding"/>
    <property type="evidence" value="ECO:0007669"/>
    <property type="project" value="UniProtKB-KW"/>
</dbReference>